<dbReference type="Proteomes" id="UP000464374">
    <property type="component" value="Chromosome"/>
</dbReference>
<dbReference type="AlphaFoldDB" id="A0A6P1Y4I6"/>
<proteinExistence type="predicted"/>
<dbReference type="KEGG" id="trz:GWP43_13470"/>
<keyword evidence="1" id="KW-0175">Coiled coil</keyword>
<protein>
    <submittedName>
        <fullName evidence="2">Uncharacterized protein</fullName>
    </submittedName>
</protein>
<sequence length="323" mass="36167">MAELKVFKAGKYPQGDWPKERVQRLVDSYNPEKLYEAPLVIGHRSFGMSDDYQDAHGWVQSIRMDKSGWVFAEVPAFSTDVIKKVAEGKLRYMSVEIFENDMVDKNEPPYLKAIALLGRDTPAVAGAKIPALFSLSFGGFVEYANQDDHVSIFTQKMDAGTIKLFSANEAEKTTQSREETMDEMTEKVKTEMAAKDERIAALEQENKSLKQNGMKTDAEAFFSKLRDEGKITPAYFEKAVALDVKMTEEDRKDFRALFANSEPIVDLSGEHTATKEKSSTDFACSADVTAKIKAFQKEKGLASFTEAAEALYSANPEMFSEEE</sequence>
<name>A0A6P1Y4I6_9SPIR</name>
<dbReference type="RefSeq" id="WP_162664574.1">
    <property type="nucleotide sequence ID" value="NZ_CP048020.1"/>
</dbReference>
<evidence type="ECO:0000313" key="3">
    <source>
        <dbReference type="Proteomes" id="UP000464374"/>
    </source>
</evidence>
<reference evidence="2 3" key="1">
    <citation type="submission" date="2020-01" db="EMBL/GenBank/DDBJ databases">
        <title>Complete genome sequence of a human oral phylogroup 1 Treponema sp. strain ATCC 700766, originally isolated from periodontitis dental plaque.</title>
        <authorList>
            <person name="Chan Y."/>
            <person name="Huo Y.-B."/>
            <person name="Yu X.-L."/>
            <person name="Zeng H."/>
            <person name="Leung W.-K."/>
            <person name="Watt R.M."/>
        </authorList>
    </citation>
    <scope>NUCLEOTIDE SEQUENCE [LARGE SCALE GENOMIC DNA]</scope>
    <source>
        <strain evidence="2 3">OMZ 804</strain>
    </source>
</reference>
<evidence type="ECO:0000313" key="2">
    <source>
        <dbReference type="EMBL" id="QHX44299.1"/>
    </source>
</evidence>
<gene>
    <name evidence="2" type="ORF">GWP43_13470</name>
</gene>
<accession>A0A6P1Y4I6</accession>
<organism evidence="2 3">
    <name type="scientific">Treponema vincentii</name>
    <dbReference type="NCBI Taxonomy" id="69710"/>
    <lineage>
        <taxon>Bacteria</taxon>
        <taxon>Pseudomonadati</taxon>
        <taxon>Spirochaetota</taxon>
        <taxon>Spirochaetia</taxon>
        <taxon>Spirochaetales</taxon>
        <taxon>Treponemataceae</taxon>
        <taxon>Treponema</taxon>
    </lineage>
</organism>
<dbReference type="EMBL" id="CP048020">
    <property type="protein sequence ID" value="QHX44299.1"/>
    <property type="molecule type" value="Genomic_DNA"/>
</dbReference>
<feature type="coiled-coil region" evidence="1">
    <location>
        <begin position="167"/>
        <end position="219"/>
    </location>
</feature>
<evidence type="ECO:0000256" key="1">
    <source>
        <dbReference type="SAM" id="Coils"/>
    </source>
</evidence>